<sequence>MYGNPTCLLPRHLMDLMPIFWFLVFLFVDVTKQDRSDDMWEALTIRYRQWEKLPRTSHDAERQGYIRQNDICKTNSVNKYHGFLYKQKDDTKVLPIYDLNGWIAGIQAMIPGNMKGFNSRNESIPLPHIDVMPPIMIGDIIDGIQMYTVTAYFKHPKLICNPIARIGITLGKGLYIQMGPDPVTMYQQIAMHAKDLSPIWKPGSCIPTMGLHYFRNLSKDLPCEKIYPVFLMYDTEGKLGAFGWSFQGKPMDVSSSKISWFRMTPQTYAFTFDTRVLPACMFHEDFRIFGIHIWLQPHDSEEMTCPIVIQDPPTGSPGHKPSTINYTNGPQVPMITPQPAEENSAPSVSPSSWMLFCVTIVTVLHLRTLGGNVNPLS</sequence>
<keyword evidence="3" id="KW-1185">Reference proteome</keyword>
<name>A0A210PYX7_MIZYE</name>
<feature type="signal peptide" evidence="1">
    <location>
        <begin position="1"/>
        <end position="33"/>
    </location>
</feature>
<keyword evidence="1" id="KW-0732">Signal</keyword>
<dbReference type="OrthoDB" id="6042561at2759"/>
<proteinExistence type="predicted"/>
<reference evidence="2 3" key="1">
    <citation type="journal article" date="2017" name="Nat. Ecol. Evol.">
        <title>Scallop genome provides insights into evolution of bilaterian karyotype and development.</title>
        <authorList>
            <person name="Wang S."/>
            <person name="Zhang J."/>
            <person name="Jiao W."/>
            <person name="Li J."/>
            <person name="Xun X."/>
            <person name="Sun Y."/>
            <person name="Guo X."/>
            <person name="Huan P."/>
            <person name="Dong B."/>
            <person name="Zhang L."/>
            <person name="Hu X."/>
            <person name="Sun X."/>
            <person name="Wang J."/>
            <person name="Zhao C."/>
            <person name="Wang Y."/>
            <person name="Wang D."/>
            <person name="Huang X."/>
            <person name="Wang R."/>
            <person name="Lv J."/>
            <person name="Li Y."/>
            <person name="Zhang Z."/>
            <person name="Liu B."/>
            <person name="Lu W."/>
            <person name="Hui Y."/>
            <person name="Liang J."/>
            <person name="Zhou Z."/>
            <person name="Hou R."/>
            <person name="Li X."/>
            <person name="Liu Y."/>
            <person name="Li H."/>
            <person name="Ning X."/>
            <person name="Lin Y."/>
            <person name="Zhao L."/>
            <person name="Xing Q."/>
            <person name="Dou J."/>
            <person name="Li Y."/>
            <person name="Mao J."/>
            <person name="Guo H."/>
            <person name="Dou H."/>
            <person name="Li T."/>
            <person name="Mu C."/>
            <person name="Jiang W."/>
            <person name="Fu Q."/>
            <person name="Fu X."/>
            <person name="Miao Y."/>
            <person name="Liu J."/>
            <person name="Yu Q."/>
            <person name="Li R."/>
            <person name="Liao H."/>
            <person name="Li X."/>
            <person name="Kong Y."/>
            <person name="Jiang Z."/>
            <person name="Chourrout D."/>
            <person name="Li R."/>
            <person name="Bao Z."/>
        </authorList>
    </citation>
    <scope>NUCLEOTIDE SEQUENCE [LARGE SCALE GENOMIC DNA]</scope>
    <source>
        <strain evidence="2 3">PY_sf001</strain>
    </source>
</reference>
<evidence type="ECO:0000256" key="1">
    <source>
        <dbReference type="SAM" id="SignalP"/>
    </source>
</evidence>
<accession>A0A210PYX7</accession>
<dbReference type="Proteomes" id="UP000242188">
    <property type="component" value="Unassembled WGS sequence"/>
</dbReference>
<comment type="caution">
    <text evidence="2">The sequence shown here is derived from an EMBL/GenBank/DDBJ whole genome shotgun (WGS) entry which is preliminary data.</text>
</comment>
<gene>
    <name evidence="2" type="ORF">KP79_PYT18601</name>
</gene>
<organism evidence="2 3">
    <name type="scientific">Mizuhopecten yessoensis</name>
    <name type="common">Japanese scallop</name>
    <name type="synonym">Patinopecten yessoensis</name>
    <dbReference type="NCBI Taxonomy" id="6573"/>
    <lineage>
        <taxon>Eukaryota</taxon>
        <taxon>Metazoa</taxon>
        <taxon>Spiralia</taxon>
        <taxon>Lophotrochozoa</taxon>
        <taxon>Mollusca</taxon>
        <taxon>Bivalvia</taxon>
        <taxon>Autobranchia</taxon>
        <taxon>Pteriomorphia</taxon>
        <taxon>Pectinida</taxon>
        <taxon>Pectinoidea</taxon>
        <taxon>Pectinidae</taxon>
        <taxon>Mizuhopecten</taxon>
    </lineage>
</organism>
<dbReference type="AlphaFoldDB" id="A0A210PYX7"/>
<protein>
    <submittedName>
        <fullName evidence="2">Uncharacterized protein</fullName>
    </submittedName>
</protein>
<dbReference type="EMBL" id="NEDP02005373">
    <property type="protein sequence ID" value="OWF41685.1"/>
    <property type="molecule type" value="Genomic_DNA"/>
</dbReference>
<evidence type="ECO:0000313" key="3">
    <source>
        <dbReference type="Proteomes" id="UP000242188"/>
    </source>
</evidence>
<evidence type="ECO:0000313" key="2">
    <source>
        <dbReference type="EMBL" id="OWF41685.1"/>
    </source>
</evidence>
<feature type="chain" id="PRO_5012690730" evidence="1">
    <location>
        <begin position="34"/>
        <end position="377"/>
    </location>
</feature>